<dbReference type="EMBL" id="SFCI01000588">
    <property type="protein sequence ID" value="TFY78932.1"/>
    <property type="molecule type" value="Genomic_DNA"/>
</dbReference>
<dbReference type="STRING" id="135208.A0A4Y9ZVT6"/>
<keyword evidence="6" id="KW-0285">Flavoprotein</keyword>
<dbReference type="GO" id="GO:0005739">
    <property type="term" value="C:mitochondrion"/>
    <property type="evidence" value="ECO:0007669"/>
    <property type="project" value="TreeGrafter"/>
</dbReference>
<dbReference type="PANTHER" id="PTHR22749">
    <property type="entry name" value="RIBOFLAVIN KINASE/FMN ADENYLYLTRANSFERASE"/>
    <property type="match status" value="1"/>
</dbReference>
<dbReference type="GO" id="GO:0005524">
    <property type="term" value="F:ATP binding"/>
    <property type="evidence" value="ECO:0007669"/>
    <property type="project" value="UniProtKB-KW"/>
</dbReference>
<keyword evidence="10" id="KW-0067">ATP-binding</keyword>
<feature type="region of interest" description="Disordered" evidence="12">
    <location>
        <begin position="193"/>
        <end position="221"/>
    </location>
</feature>
<evidence type="ECO:0000256" key="10">
    <source>
        <dbReference type="ARBA" id="ARBA00022840"/>
    </source>
</evidence>
<evidence type="ECO:0000256" key="6">
    <source>
        <dbReference type="ARBA" id="ARBA00022630"/>
    </source>
</evidence>
<comment type="pathway">
    <text evidence="2">Cofactor biosynthesis; FMN biosynthesis; FMN from riboflavin (ATP route): step 1/1.</text>
</comment>
<evidence type="ECO:0000259" key="13">
    <source>
        <dbReference type="SMART" id="SM00904"/>
    </source>
</evidence>
<evidence type="ECO:0000256" key="3">
    <source>
        <dbReference type="ARBA" id="ARBA00010108"/>
    </source>
</evidence>
<dbReference type="InterPro" id="IPR023465">
    <property type="entry name" value="Riboflavin_kinase_dom_sf"/>
</dbReference>
<proteinExistence type="inferred from homology"/>
<dbReference type="Gene3D" id="2.40.30.30">
    <property type="entry name" value="Riboflavin kinase-like"/>
    <property type="match status" value="1"/>
</dbReference>
<dbReference type="OrthoDB" id="276388at2759"/>
<dbReference type="PANTHER" id="PTHR22749:SF6">
    <property type="entry name" value="RIBOFLAVIN KINASE"/>
    <property type="match status" value="1"/>
</dbReference>
<evidence type="ECO:0000256" key="2">
    <source>
        <dbReference type="ARBA" id="ARBA00005201"/>
    </source>
</evidence>
<evidence type="ECO:0000256" key="11">
    <source>
        <dbReference type="ARBA" id="ARBA00029960"/>
    </source>
</evidence>
<dbReference type="InterPro" id="IPR015865">
    <property type="entry name" value="Riboflavin_kinase_bac/euk"/>
</dbReference>
<evidence type="ECO:0000313" key="14">
    <source>
        <dbReference type="EMBL" id="TFY78932.1"/>
    </source>
</evidence>
<comment type="function">
    <text evidence="1">Catalyzes the phosphorylation of riboflavin (vitamin B2) to form flavin mononucleotide (FMN) coenzyme.</text>
</comment>
<keyword evidence="7" id="KW-0288">FMN</keyword>
<dbReference type="Proteomes" id="UP000298061">
    <property type="component" value="Unassembled WGS sequence"/>
</dbReference>
<evidence type="ECO:0000256" key="1">
    <source>
        <dbReference type="ARBA" id="ARBA00003572"/>
    </source>
</evidence>
<keyword evidence="15" id="KW-1185">Reference proteome</keyword>
<evidence type="ECO:0000256" key="12">
    <source>
        <dbReference type="SAM" id="MobiDB-lite"/>
    </source>
</evidence>
<feature type="compositionally biased region" description="Basic and acidic residues" evidence="12">
    <location>
        <begin position="200"/>
        <end position="210"/>
    </location>
</feature>
<dbReference type="EC" id="2.7.1.26" evidence="4"/>
<dbReference type="InterPro" id="IPR023468">
    <property type="entry name" value="Riboflavin_kinase"/>
</dbReference>
<keyword evidence="8" id="KW-0808">Transferase</keyword>
<accession>A0A4Y9ZVT6</accession>
<protein>
    <recommendedName>
        <fullName evidence="5">Riboflavin kinase</fullName>
        <ecNumber evidence="4">2.7.1.26</ecNumber>
    </recommendedName>
    <alternativeName>
        <fullName evidence="11">Flavin mononucleotide kinase 1</fullName>
    </alternativeName>
</protein>
<evidence type="ECO:0000256" key="5">
    <source>
        <dbReference type="ARBA" id="ARBA00017394"/>
    </source>
</evidence>
<dbReference type="GO" id="GO:0009398">
    <property type="term" value="P:FMN biosynthetic process"/>
    <property type="evidence" value="ECO:0007669"/>
    <property type="project" value="UniProtKB-UniPathway"/>
</dbReference>
<feature type="domain" description="Riboflavin kinase" evidence="13">
    <location>
        <begin position="16"/>
        <end position="164"/>
    </location>
</feature>
<dbReference type="GO" id="GO:0009231">
    <property type="term" value="P:riboflavin biosynthetic process"/>
    <property type="evidence" value="ECO:0007669"/>
    <property type="project" value="InterPro"/>
</dbReference>
<evidence type="ECO:0000313" key="15">
    <source>
        <dbReference type="Proteomes" id="UP000298061"/>
    </source>
</evidence>
<dbReference type="GO" id="GO:0008531">
    <property type="term" value="F:riboflavin kinase activity"/>
    <property type="evidence" value="ECO:0007669"/>
    <property type="project" value="UniProtKB-EC"/>
</dbReference>
<dbReference type="AlphaFoldDB" id="A0A4Y9ZVT6"/>
<organism evidence="14 15">
    <name type="scientific">Hericium alpestre</name>
    <dbReference type="NCBI Taxonomy" id="135208"/>
    <lineage>
        <taxon>Eukaryota</taxon>
        <taxon>Fungi</taxon>
        <taxon>Dikarya</taxon>
        <taxon>Basidiomycota</taxon>
        <taxon>Agaricomycotina</taxon>
        <taxon>Agaricomycetes</taxon>
        <taxon>Russulales</taxon>
        <taxon>Hericiaceae</taxon>
        <taxon>Hericium</taxon>
    </lineage>
</organism>
<sequence length="260" mass="28487">MATARPLIIGPSTGPEAPYPLRMEGKVIRGFGRGSKELGIPTANLPVDDSLTPWIADIKSGVYFGWASLRPPPSHPNQPTASSEARSGFSVYPMVMSIGYNPVYENMERSAEVHVLHEFGADFYGVEMRLLITGFIREEKDYPVLEALIEDINIDCDVARNSLDREAWALRETGKGTLDGSWLVREAVEENMLSPPSSGLERKAESEHHPPSPFSNRLATSPAARGCGAASHRPLFHFWGFSVSLNMAGAKKVEESFDNG</sequence>
<keyword evidence="9" id="KW-0547">Nucleotide-binding</keyword>
<gene>
    <name evidence="14" type="ORF">EWM64_g5075</name>
</gene>
<dbReference type="Pfam" id="PF01687">
    <property type="entry name" value="Flavokinase"/>
    <property type="match status" value="1"/>
</dbReference>
<dbReference type="SMART" id="SM00904">
    <property type="entry name" value="Flavokinase"/>
    <property type="match status" value="1"/>
</dbReference>
<comment type="similarity">
    <text evidence="3">Belongs to the flavokinase family.</text>
</comment>
<evidence type="ECO:0000256" key="4">
    <source>
        <dbReference type="ARBA" id="ARBA00012105"/>
    </source>
</evidence>
<evidence type="ECO:0000256" key="9">
    <source>
        <dbReference type="ARBA" id="ARBA00022741"/>
    </source>
</evidence>
<name>A0A4Y9ZVT6_9AGAM</name>
<dbReference type="UniPathway" id="UPA00276">
    <property type="reaction ID" value="UER00406"/>
</dbReference>
<evidence type="ECO:0000256" key="7">
    <source>
        <dbReference type="ARBA" id="ARBA00022643"/>
    </source>
</evidence>
<reference evidence="14 15" key="1">
    <citation type="submission" date="2019-02" db="EMBL/GenBank/DDBJ databases">
        <title>Genome sequencing of the rare red list fungi Hericium alpestre (H. flagellum).</title>
        <authorList>
            <person name="Buettner E."/>
            <person name="Kellner H."/>
        </authorList>
    </citation>
    <scope>NUCLEOTIDE SEQUENCE [LARGE SCALE GENOMIC DNA]</scope>
    <source>
        <strain evidence="14 15">DSM 108284</strain>
    </source>
</reference>
<comment type="caution">
    <text evidence="14">The sequence shown here is derived from an EMBL/GenBank/DDBJ whole genome shotgun (WGS) entry which is preliminary data.</text>
</comment>
<dbReference type="SUPFAM" id="SSF82114">
    <property type="entry name" value="Riboflavin kinase-like"/>
    <property type="match status" value="1"/>
</dbReference>
<evidence type="ECO:0000256" key="8">
    <source>
        <dbReference type="ARBA" id="ARBA00022679"/>
    </source>
</evidence>